<dbReference type="Proteomes" id="UP000199561">
    <property type="component" value="Unassembled WGS sequence"/>
</dbReference>
<dbReference type="Gene3D" id="2.60.120.460">
    <property type="entry name" value="YjbQ-like"/>
    <property type="match status" value="1"/>
</dbReference>
<evidence type="ECO:0000313" key="2">
    <source>
        <dbReference type="Proteomes" id="UP000199561"/>
    </source>
</evidence>
<proteinExistence type="predicted"/>
<dbReference type="AlphaFoldDB" id="A0A1I4S2D1"/>
<dbReference type="NCBIfam" id="TIGR00149">
    <property type="entry name" value="TIGR00149_YjbQ"/>
    <property type="match status" value="1"/>
</dbReference>
<dbReference type="SUPFAM" id="SSF111038">
    <property type="entry name" value="YjbQ-like"/>
    <property type="match status" value="1"/>
</dbReference>
<dbReference type="InterPro" id="IPR001602">
    <property type="entry name" value="UPF0047_YjbQ-like"/>
</dbReference>
<accession>A0A1I4S2D1</accession>
<evidence type="ECO:0000313" key="1">
    <source>
        <dbReference type="EMBL" id="SFM58677.1"/>
    </source>
</evidence>
<dbReference type="InterPro" id="IPR035917">
    <property type="entry name" value="YjbQ-like_sf"/>
</dbReference>
<dbReference type="RefSeq" id="WP_090670419.1">
    <property type="nucleotide sequence ID" value="NZ_FOUF01000022.1"/>
</dbReference>
<dbReference type="PANTHER" id="PTHR30615">
    <property type="entry name" value="UNCHARACTERIZED PROTEIN YJBQ-RELATED"/>
    <property type="match status" value="1"/>
</dbReference>
<dbReference type="PANTHER" id="PTHR30615:SF16">
    <property type="entry name" value="SECONDARY THIAMINE-PHOSPHATE SYNTHASE ENZYME"/>
    <property type="match status" value="1"/>
</dbReference>
<dbReference type="PIRSF" id="PIRSF004681">
    <property type="entry name" value="UCP004681"/>
    <property type="match status" value="1"/>
</dbReference>
<gene>
    <name evidence="1" type="ORF">SAMN05421880_12226</name>
</gene>
<keyword evidence="2" id="KW-1185">Reference proteome</keyword>
<reference evidence="1 2" key="1">
    <citation type="submission" date="2016-10" db="EMBL/GenBank/DDBJ databases">
        <authorList>
            <person name="de Groot N.N."/>
        </authorList>
    </citation>
    <scope>NUCLEOTIDE SEQUENCE [LARGE SCALE GENOMIC DNA]</scope>
    <source>
        <strain evidence="1 2">Nm146</strain>
    </source>
</reference>
<dbReference type="Pfam" id="PF01894">
    <property type="entry name" value="YjbQ"/>
    <property type="match status" value="1"/>
</dbReference>
<organism evidence="1 2">
    <name type="scientific">Nitrosomonas nitrosa</name>
    <dbReference type="NCBI Taxonomy" id="52442"/>
    <lineage>
        <taxon>Bacteria</taxon>
        <taxon>Pseudomonadati</taxon>
        <taxon>Pseudomonadota</taxon>
        <taxon>Betaproteobacteria</taxon>
        <taxon>Nitrosomonadales</taxon>
        <taxon>Nitrosomonadaceae</taxon>
        <taxon>Nitrosomonas</taxon>
    </lineage>
</organism>
<dbReference type="STRING" id="52442.SAMN05421880_12226"/>
<protein>
    <submittedName>
        <fullName evidence="1">Secondary thiamine-phosphate synthase enzyme</fullName>
    </submittedName>
</protein>
<sequence>MKCINHVLEIETSAELEFYDLTPRLRALISASGIWQGWMIVSSLHTTCAVIVNENEPRLLEDIKGVLSRLVPKDAAYLHNDILARNMPDEPLNAHAHIASILLGATQTLSVFEGAPTLGVWQSVLLVELDGPRQRKINVQIAGSI</sequence>
<dbReference type="EMBL" id="FOUF01000022">
    <property type="protein sequence ID" value="SFM58677.1"/>
    <property type="molecule type" value="Genomic_DNA"/>
</dbReference>
<name>A0A1I4S2D1_9PROT</name>